<sequence length="325" mass="37583">MEKSRLKLTLDNSPESQAFLKFYKEWNDIIPTVYFLDICCISNIKNKEKYINESERFKNKYDFLKLLEEIDLPHNAISCLPAMMEKVSDRFNDKSRDELKEEVGRDLKALNGFFKKARVIEKVEFTESYVEEMKNEHPEATGENYHNFLFYVNSLGLANTLPPAKRLAASKQVIEKSSELGIDKFSAVVVTTLACIYGCIPAKKVMKFKDDQDKFNSSNALADIQTVSRIGKLSKEIESKARLGQARYLRTTFMTDDDNLKKLYDYFFVNDVIKEDTETGVNHRIKVTIEGGLLFPDLFDYKDEEDEVKKQNEYTELLKLMGVPV</sequence>
<reference evidence="1" key="1">
    <citation type="submission" date="2023-05" db="EMBL/GenBank/DDBJ databases">
        <title>Complete genome sequence data from fresh produce 2nd batch.</title>
        <authorList>
            <person name="Stein M."/>
            <person name="Cho G.-S."/>
            <person name="Brinks E."/>
            <person name="Franz C.M.A.P."/>
        </authorList>
    </citation>
    <scope>NUCLEOTIDE SEQUENCE [LARGE SCALE GENOMIC DNA]</scope>
    <source>
        <strain evidence="1">E1</strain>
    </source>
</reference>
<dbReference type="KEGG" id="edy:F0320_18580"/>
<dbReference type="Proteomes" id="UP000323234">
    <property type="component" value="Chromosome"/>
</dbReference>
<evidence type="ECO:0000313" key="2">
    <source>
        <dbReference type="Proteomes" id="UP000323234"/>
    </source>
</evidence>
<proteinExistence type="predicted"/>
<dbReference type="EMBL" id="CP126604">
    <property type="protein sequence ID" value="XBN39280.1"/>
    <property type="molecule type" value="Genomic_DNA"/>
</dbReference>
<gene>
    <name evidence="1" type="ORF">F0320_18580</name>
</gene>
<organism evidence="1 2">
    <name type="scientific">Enterobacter dykesii</name>
    <dbReference type="NCBI Taxonomy" id="2797506"/>
    <lineage>
        <taxon>Bacteria</taxon>
        <taxon>Pseudomonadati</taxon>
        <taxon>Pseudomonadota</taxon>
        <taxon>Gammaproteobacteria</taxon>
        <taxon>Enterobacterales</taxon>
        <taxon>Enterobacteriaceae</taxon>
        <taxon>Enterobacter</taxon>
    </lineage>
</organism>
<name>A0AAU7IZJ5_9ENTR</name>
<evidence type="ECO:0000313" key="1">
    <source>
        <dbReference type="EMBL" id="XBN39280.1"/>
    </source>
</evidence>
<protein>
    <submittedName>
        <fullName evidence="1">Uncharacterized protein</fullName>
    </submittedName>
</protein>
<keyword evidence="2" id="KW-1185">Reference proteome</keyword>
<dbReference type="AlphaFoldDB" id="A0AAU7IZJ5"/>
<accession>A0AAU7IZJ5</accession>
<dbReference type="RefSeq" id="WP_126329239.1">
    <property type="nucleotide sequence ID" value="NZ_CP126604.1"/>
</dbReference>